<keyword evidence="8" id="KW-0378">Hydrolase</keyword>
<dbReference type="GO" id="GO:0006508">
    <property type="term" value="P:proteolysis"/>
    <property type="evidence" value="ECO:0007669"/>
    <property type="project" value="UniProtKB-KW"/>
</dbReference>
<evidence type="ECO:0000256" key="6">
    <source>
        <dbReference type="ARBA" id="ARBA00022670"/>
    </source>
</evidence>
<dbReference type="GO" id="GO:0004177">
    <property type="term" value="F:aminopeptidase activity"/>
    <property type="evidence" value="ECO:0007669"/>
    <property type="project" value="UniProtKB-KW"/>
</dbReference>
<dbReference type="SUPFAM" id="SSF144052">
    <property type="entry name" value="Thermophilic metalloprotease-like"/>
    <property type="match status" value="1"/>
</dbReference>
<gene>
    <name evidence="10" type="ORF">A2717_02050</name>
</gene>
<dbReference type="Pfam" id="PF02073">
    <property type="entry name" value="Peptidase_M29"/>
    <property type="match status" value="1"/>
</dbReference>
<dbReference type="PANTHER" id="PTHR34448">
    <property type="entry name" value="AMINOPEPTIDASE"/>
    <property type="match status" value="1"/>
</dbReference>
<comment type="caution">
    <text evidence="10">The sequence shown here is derived from an EMBL/GenBank/DDBJ whole genome shotgun (WGS) entry which is preliminary data.</text>
</comment>
<keyword evidence="5" id="KW-0031">Aminopeptidase</keyword>
<dbReference type="InterPro" id="IPR000787">
    <property type="entry name" value="Peptidase_M29"/>
</dbReference>
<evidence type="ECO:0000256" key="3">
    <source>
        <dbReference type="ARBA" id="ARBA00001947"/>
    </source>
</evidence>
<dbReference type="Proteomes" id="UP000177610">
    <property type="component" value="Unassembled WGS sequence"/>
</dbReference>
<dbReference type="Gene3D" id="3.40.1830.10">
    <property type="entry name" value="Thermophilic metalloprotease (M29)"/>
    <property type="match status" value="1"/>
</dbReference>
<comment type="similarity">
    <text evidence="4">Belongs to the peptidase M29 family.</text>
</comment>
<evidence type="ECO:0000313" key="11">
    <source>
        <dbReference type="Proteomes" id="UP000177610"/>
    </source>
</evidence>
<dbReference type="PANTHER" id="PTHR34448:SF3">
    <property type="entry name" value="AMINOPEPTIDASE AMPS"/>
    <property type="match status" value="1"/>
</dbReference>
<keyword evidence="7" id="KW-0479">Metal-binding</keyword>
<dbReference type="STRING" id="1817821.A2717_02050"/>
<evidence type="ECO:0000256" key="2">
    <source>
        <dbReference type="ARBA" id="ARBA00001946"/>
    </source>
</evidence>
<dbReference type="GO" id="GO:0008237">
    <property type="term" value="F:metallopeptidase activity"/>
    <property type="evidence" value="ECO:0007669"/>
    <property type="project" value="UniProtKB-KW"/>
</dbReference>
<evidence type="ECO:0000256" key="1">
    <source>
        <dbReference type="ARBA" id="ARBA00001941"/>
    </source>
</evidence>
<dbReference type="InterPro" id="IPR035097">
    <property type="entry name" value="M29_N-terminal"/>
</dbReference>
<keyword evidence="6 10" id="KW-0645">Protease</keyword>
<dbReference type="EMBL" id="MFEH01000001">
    <property type="protein sequence ID" value="OGE74307.1"/>
    <property type="molecule type" value="Genomic_DNA"/>
</dbReference>
<organism evidence="10 11">
    <name type="scientific">Candidatus Doudnabacteria bacterium RIFCSPHIGHO2_01_FULL_41_86</name>
    <dbReference type="NCBI Taxonomy" id="1817821"/>
    <lineage>
        <taxon>Bacteria</taxon>
        <taxon>Candidatus Doudnaibacteriota</taxon>
    </lineage>
</organism>
<evidence type="ECO:0000256" key="7">
    <source>
        <dbReference type="ARBA" id="ARBA00022723"/>
    </source>
</evidence>
<reference evidence="10 11" key="1">
    <citation type="journal article" date="2016" name="Nat. Commun.">
        <title>Thousands of microbial genomes shed light on interconnected biogeochemical processes in an aquifer system.</title>
        <authorList>
            <person name="Anantharaman K."/>
            <person name="Brown C.T."/>
            <person name="Hug L.A."/>
            <person name="Sharon I."/>
            <person name="Castelle C.J."/>
            <person name="Probst A.J."/>
            <person name="Thomas B.C."/>
            <person name="Singh A."/>
            <person name="Wilkins M.J."/>
            <person name="Karaoz U."/>
            <person name="Brodie E.L."/>
            <person name="Williams K.H."/>
            <person name="Hubbard S.S."/>
            <person name="Banfield J.F."/>
        </authorList>
    </citation>
    <scope>NUCLEOTIDE SEQUENCE [LARGE SCALE GENOMIC DNA]</scope>
</reference>
<name>A0A1F5N9G0_9BACT</name>
<evidence type="ECO:0000256" key="5">
    <source>
        <dbReference type="ARBA" id="ARBA00022438"/>
    </source>
</evidence>
<protein>
    <submittedName>
        <fullName evidence="10">Thermophilic metalloprotease (M29) superfamily</fullName>
    </submittedName>
</protein>
<dbReference type="GO" id="GO:0046872">
    <property type="term" value="F:metal ion binding"/>
    <property type="evidence" value="ECO:0007669"/>
    <property type="project" value="UniProtKB-KW"/>
</dbReference>
<comment type="cofactor">
    <cofactor evidence="3">
        <name>Zn(2+)</name>
        <dbReference type="ChEBI" id="CHEBI:29105"/>
    </cofactor>
</comment>
<accession>A0A1F5N9G0</accession>
<keyword evidence="9 10" id="KW-0482">Metalloprotease</keyword>
<evidence type="ECO:0000256" key="9">
    <source>
        <dbReference type="ARBA" id="ARBA00023049"/>
    </source>
</evidence>
<comment type="cofactor">
    <cofactor evidence="2">
        <name>Mg(2+)</name>
        <dbReference type="ChEBI" id="CHEBI:18420"/>
    </cofactor>
</comment>
<sequence length="404" mass="46030">MYTPSQKILKNYANVLVNYALNGGKGIQHGDVVMLICHESAKPLYLELYRAVLKAGGHVISSYRPDQHHPYNFEKEFFVNAQDHQIKFFPSKYMKGIVDEIDHSIYVLSETDVRALHGVDPQKIMARGESHKPYIEWRNAKEHKGKFTWTLALYGTEAMAHEAGLSLKEYWNQIIKACFLNEKNPIAKWKSVANQLESYRLKLNKMKIDKVHVTGSDANLWVTIGKTRNWLGGSGRNIPSFEIFTSPDWRGTNGWMRFNQPLYRYGNIVTGIYLEFKNGLVTKATAKKNEALLKHMIATPNANKLGEFSMTDRRFSKIDKFMAETLFDENIGGEYGNSHVALGASYVDTYVGNPAKLTKADKLKLGYNESTVHTDVVTTTPRTITAHWNNGRSKIIYTNGQYKF</sequence>
<evidence type="ECO:0000313" key="10">
    <source>
        <dbReference type="EMBL" id="OGE74307.1"/>
    </source>
</evidence>
<comment type="cofactor">
    <cofactor evidence="1">
        <name>Co(2+)</name>
        <dbReference type="ChEBI" id="CHEBI:48828"/>
    </cofactor>
</comment>
<dbReference type="InterPro" id="IPR052170">
    <property type="entry name" value="M29_Exopeptidase"/>
</dbReference>
<dbReference type="AlphaFoldDB" id="A0A1F5N9G0"/>
<evidence type="ECO:0000256" key="4">
    <source>
        <dbReference type="ARBA" id="ARBA00008236"/>
    </source>
</evidence>
<evidence type="ECO:0000256" key="8">
    <source>
        <dbReference type="ARBA" id="ARBA00022801"/>
    </source>
</evidence>
<proteinExistence type="inferred from homology"/>
<dbReference type="PRINTS" id="PR00919">
    <property type="entry name" value="THERMOPTASE"/>
</dbReference>